<evidence type="ECO:0000313" key="3">
    <source>
        <dbReference type="Proteomes" id="UP000601223"/>
    </source>
</evidence>
<evidence type="ECO:0000259" key="1">
    <source>
        <dbReference type="SMART" id="SM00860"/>
    </source>
</evidence>
<dbReference type="AlphaFoldDB" id="A0A8J3J965"/>
<dbReference type="InterPro" id="IPR018958">
    <property type="entry name" value="Knr4/Smi1-like_dom"/>
</dbReference>
<dbReference type="SMART" id="SM00860">
    <property type="entry name" value="SMI1_KNR4"/>
    <property type="match status" value="1"/>
</dbReference>
<dbReference type="Gene3D" id="3.40.1580.10">
    <property type="entry name" value="SMI1/KNR4-like"/>
    <property type="match status" value="1"/>
</dbReference>
<feature type="domain" description="Knr4/Smi1-like" evidence="1">
    <location>
        <begin position="31"/>
        <end position="172"/>
    </location>
</feature>
<dbReference type="Pfam" id="PF09346">
    <property type="entry name" value="SMI1_KNR4"/>
    <property type="match status" value="1"/>
</dbReference>
<reference evidence="2 3" key="1">
    <citation type="submission" date="2021-01" db="EMBL/GenBank/DDBJ databases">
        <title>Whole genome shotgun sequence of Catellatospora bangladeshensis NBRC 107357.</title>
        <authorList>
            <person name="Komaki H."/>
            <person name="Tamura T."/>
        </authorList>
    </citation>
    <scope>NUCLEOTIDE SEQUENCE [LARGE SCALE GENOMIC DNA]</scope>
    <source>
        <strain evidence="2 3">NBRC 107357</strain>
    </source>
</reference>
<comment type="caution">
    <text evidence="2">The sequence shown here is derived from an EMBL/GenBank/DDBJ whole genome shotgun (WGS) entry which is preliminary data.</text>
</comment>
<dbReference type="Proteomes" id="UP000601223">
    <property type="component" value="Unassembled WGS sequence"/>
</dbReference>
<dbReference type="InterPro" id="IPR037883">
    <property type="entry name" value="Knr4/Smi1-like_sf"/>
</dbReference>
<dbReference type="EMBL" id="BONF01000010">
    <property type="protein sequence ID" value="GIF80597.1"/>
    <property type="molecule type" value="Genomic_DNA"/>
</dbReference>
<evidence type="ECO:0000313" key="2">
    <source>
        <dbReference type="EMBL" id="GIF80597.1"/>
    </source>
</evidence>
<organism evidence="2 3">
    <name type="scientific">Catellatospora bangladeshensis</name>
    <dbReference type="NCBI Taxonomy" id="310355"/>
    <lineage>
        <taxon>Bacteria</taxon>
        <taxon>Bacillati</taxon>
        <taxon>Actinomycetota</taxon>
        <taxon>Actinomycetes</taxon>
        <taxon>Micromonosporales</taxon>
        <taxon>Micromonosporaceae</taxon>
        <taxon>Catellatospora</taxon>
    </lineage>
</organism>
<keyword evidence="3" id="KW-1185">Reference proteome</keyword>
<accession>A0A8J3J965</accession>
<dbReference type="RefSeq" id="WP_203744375.1">
    <property type="nucleotide sequence ID" value="NZ_BONF01000010.1"/>
</dbReference>
<dbReference type="SUPFAM" id="SSF160631">
    <property type="entry name" value="SMI1/KNR4-like"/>
    <property type="match status" value="1"/>
</dbReference>
<protein>
    <recommendedName>
        <fullName evidence="1">Knr4/Smi1-like domain-containing protein</fullName>
    </recommendedName>
</protein>
<proteinExistence type="predicted"/>
<sequence length="192" mass="21498">MLETSLTRRLDEVAPEVDAYRRRWGYGEGSRVTAEQLDQLEARLGLPLPEEYRAFLIRFGTGGFDLLTPERVLHKSQCDYGGWNHVTLPFALADGHGLSCCRDDQLLNGTVVITEGGCAFYTVLAVTSVSAGTVWCNDYAPPGSDDEFCWAPPGLPQSDPVPPLGFLSWIEQILTRRATGRPRLWFLPRWLR</sequence>
<gene>
    <name evidence="2" type="ORF">Cba03nite_19460</name>
</gene>
<name>A0A8J3J965_9ACTN</name>